<dbReference type="Proteomes" id="UP000247389">
    <property type="component" value="Unassembled WGS sequence"/>
</dbReference>
<gene>
    <name evidence="6" type="ORF">C8C78_1631</name>
</gene>
<dbReference type="InterPro" id="IPR028082">
    <property type="entry name" value="Peripla_BP_I"/>
</dbReference>
<keyword evidence="1" id="KW-0678">Repressor</keyword>
<name>A0A318DTV9_9FIRM</name>
<comment type="caution">
    <text evidence="6">The sequence shown here is derived from an EMBL/GenBank/DDBJ whole genome shotgun (WGS) entry which is preliminary data.</text>
</comment>
<evidence type="ECO:0000256" key="3">
    <source>
        <dbReference type="ARBA" id="ARBA00023125"/>
    </source>
</evidence>
<dbReference type="SMART" id="SM00354">
    <property type="entry name" value="HTH_LACI"/>
    <property type="match status" value="1"/>
</dbReference>
<keyword evidence="2" id="KW-0805">Transcription regulation</keyword>
<evidence type="ECO:0000313" key="6">
    <source>
        <dbReference type="EMBL" id="PXV60009.1"/>
    </source>
</evidence>
<proteinExistence type="predicted"/>
<dbReference type="SUPFAM" id="SSF47413">
    <property type="entry name" value="lambda repressor-like DNA-binding domains"/>
    <property type="match status" value="1"/>
</dbReference>
<sequence>MKITIKDIAEKANVSISTVSRVLNNKDDVNDNTRKQIKKIIDELGYNPSGIARGLALKKTNTIGLIIPNITNPFFPEVAKGVERRAEEMGYSVILYDTENDENKEKKALELMRKKQVDGIVLSFNSNTRNLINQAFDDKIPIVQIDRKINGLKCPSVLIDNFYSGYSAAKHLIDRGHRKIAHITGRKDILNSIERLSGYKKAFQEGGLKVYEKYIINGQQTIESGYKKMNLLLKMDQIPTAVFVANDLMAIGAYEAIFDKKMDIPKDISIIGHDDINMASIIRPKLTTVVQPKYDMGVNAVDLLVKLIGERKGIMDTVFKTKIIERNSVKNLKNTYQNA</sequence>
<dbReference type="SUPFAM" id="SSF53822">
    <property type="entry name" value="Periplasmic binding protein-like I"/>
    <property type="match status" value="1"/>
</dbReference>
<dbReference type="Gene3D" id="3.40.50.2300">
    <property type="match status" value="2"/>
</dbReference>
<keyword evidence="4" id="KW-0804">Transcription</keyword>
<dbReference type="InterPro" id="IPR010982">
    <property type="entry name" value="Lambda_DNA-bd_dom_sf"/>
</dbReference>
<dbReference type="PANTHER" id="PTHR30146">
    <property type="entry name" value="LACI-RELATED TRANSCRIPTIONAL REPRESSOR"/>
    <property type="match status" value="1"/>
</dbReference>
<dbReference type="Gene3D" id="1.10.260.40">
    <property type="entry name" value="lambda repressor-like DNA-binding domains"/>
    <property type="match status" value="1"/>
</dbReference>
<dbReference type="EMBL" id="QICM01000063">
    <property type="protein sequence ID" value="PXV60009.1"/>
    <property type="molecule type" value="Genomic_DNA"/>
</dbReference>
<dbReference type="Pfam" id="PF13377">
    <property type="entry name" value="Peripla_BP_3"/>
    <property type="match status" value="1"/>
</dbReference>
<dbReference type="Pfam" id="PF00356">
    <property type="entry name" value="LacI"/>
    <property type="match status" value="1"/>
</dbReference>
<dbReference type="InterPro" id="IPR000843">
    <property type="entry name" value="HTH_LacI"/>
</dbReference>
<dbReference type="PROSITE" id="PS50932">
    <property type="entry name" value="HTH_LACI_2"/>
    <property type="match status" value="1"/>
</dbReference>
<dbReference type="GO" id="GO:0003700">
    <property type="term" value="F:DNA-binding transcription factor activity"/>
    <property type="evidence" value="ECO:0007669"/>
    <property type="project" value="TreeGrafter"/>
</dbReference>
<evidence type="ECO:0000259" key="5">
    <source>
        <dbReference type="PROSITE" id="PS50932"/>
    </source>
</evidence>
<dbReference type="PRINTS" id="PR00036">
    <property type="entry name" value="HTHLACI"/>
</dbReference>
<dbReference type="PANTHER" id="PTHR30146:SF148">
    <property type="entry name" value="HTH-TYPE TRANSCRIPTIONAL REPRESSOR PURR-RELATED"/>
    <property type="match status" value="1"/>
</dbReference>
<feature type="domain" description="HTH lacI-type" evidence="5">
    <location>
        <begin position="3"/>
        <end position="57"/>
    </location>
</feature>
<dbReference type="CDD" id="cd01392">
    <property type="entry name" value="HTH_LacI"/>
    <property type="match status" value="1"/>
</dbReference>
<evidence type="ECO:0000313" key="7">
    <source>
        <dbReference type="Proteomes" id="UP000247389"/>
    </source>
</evidence>
<dbReference type="RefSeq" id="WP_110301349.1">
    <property type="nucleotide sequence ID" value="NZ_QICM01000063.1"/>
</dbReference>
<dbReference type="InterPro" id="IPR046335">
    <property type="entry name" value="LacI/GalR-like_sensor"/>
</dbReference>
<dbReference type="CDD" id="cd06267">
    <property type="entry name" value="PBP1_LacI_sugar_binding-like"/>
    <property type="match status" value="1"/>
</dbReference>
<evidence type="ECO:0000256" key="1">
    <source>
        <dbReference type="ARBA" id="ARBA00022491"/>
    </source>
</evidence>
<dbReference type="PROSITE" id="PS00356">
    <property type="entry name" value="HTH_LACI_1"/>
    <property type="match status" value="1"/>
</dbReference>
<evidence type="ECO:0000256" key="4">
    <source>
        <dbReference type="ARBA" id="ARBA00023163"/>
    </source>
</evidence>
<keyword evidence="3" id="KW-0238">DNA-binding</keyword>
<organism evidence="6 7">
    <name type="scientific">Halanaerobium congolense</name>
    <dbReference type="NCBI Taxonomy" id="54121"/>
    <lineage>
        <taxon>Bacteria</taxon>
        <taxon>Bacillati</taxon>
        <taxon>Bacillota</taxon>
        <taxon>Clostridia</taxon>
        <taxon>Halanaerobiales</taxon>
        <taxon>Halanaerobiaceae</taxon>
        <taxon>Halanaerobium</taxon>
    </lineage>
</organism>
<evidence type="ECO:0000256" key="2">
    <source>
        <dbReference type="ARBA" id="ARBA00023015"/>
    </source>
</evidence>
<protein>
    <submittedName>
        <fullName evidence="6">LacI family transcriptional regulator</fullName>
    </submittedName>
</protein>
<dbReference type="AlphaFoldDB" id="A0A318DTV9"/>
<dbReference type="GO" id="GO:0000976">
    <property type="term" value="F:transcription cis-regulatory region binding"/>
    <property type="evidence" value="ECO:0007669"/>
    <property type="project" value="TreeGrafter"/>
</dbReference>
<reference evidence="6 7" key="1">
    <citation type="submission" date="2018-04" db="EMBL/GenBank/DDBJ databases">
        <title>Subsurface microbial communities from deep shales in Ohio and West Virginia, USA.</title>
        <authorList>
            <person name="Wrighton K."/>
        </authorList>
    </citation>
    <scope>NUCLEOTIDE SEQUENCE [LARGE SCALE GENOMIC DNA]</scope>
    <source>
        <strain evidence="6 7">MSL28</strain>
    </source>
</reference>
<accession>A0A318DTV9</accession>